<evidence type="ECO:0000259" key="11">
    <source>
        <dbReference type="Pfam" id="PF08221"/>
    </source>
</evidence>
<comment type="function">
    <text evidence="7 8">DNA-dependent RNA polymerase catalyzes the transcription of DNA into RNA using the four ribonucleoside triphosphates as substrates. Specific core component of RNA polymerase III which synthesizes small RNAs, such as 5S rRNA and tRNAs.</text>
</comment>
<dbReference type="InterPro" id="IPR008806">
    <property type="entry name" value="RNA_pol_III_Rpc82_C"/>
</dbReference>
<keyword evidence="6 8" id="KW-0539">Nucleus</keyword>
<evidence type="ECO:0000256" key="5">
    <source>
        <dbReference type="ARBA" id="ARBA00023163"/>
    </source>
</evidence>
<dbReference type="EMBL" id="LPNN01000012">
    <property type="protein sequence ID" value="OEJ80312.1"/>
    <property type="molecule type" value="Genomic_DNA"/>
</dbReference>
<evidence type="ECO:0000259" key="12">
    <source>
        <dbReference type="Pfam" id="PF22536"/>
    </source>
</evidence>
<evidence type="ECO:0000313" key="14">
    <source>
        <dbReference type="Proteomes" id="UP000095358"/>
    </source>
</evidence>
<evidence type="ECO:0000256" key="7">
    <source>
        <dbReference type="ARBA" id="ARBA00025127"/>
    </source>
</evidence>
<dbReference type="Proteomes" id="UP000095358">
    <property type="component" value="Unassembled WGS sequence"/>
</dbReference>
<comment type="caution">
    <text evidence="13">The sequence shown here is derived from an EMBL/GenBank/DDBJ whole genome shotgun (WGS) entry which is preliminary data.</text>
</comment>
<dbReference type="Pfam" id="PF22536">
    <property type="entry name" value="WHD_POLR3C"/>
    <property type="match status" value="1"/>
</dbReference>
<dbReference type="Gene3D" id="1.10.10.10">
    <property type="entry name" value="Winged helix-like DNA-binding domain superfamily/Winged helix DNA-binding domain"/>
    <property type="match status" value="2"/>
</dbReference>
<dbReference type="GO" id="GO:0005666">
    <property type="term" value="C:RNA polymerase III complex"/>
    <property type="evidence" value="ECO:0007669"/>
    <property type="project" value="UniProtKB-UniRule"/>
</dbReference>
<keyword evidence="4 8" id="KW-0240">DNA-directed RNA polymerase</keyword>
<accession>A0A1E5R082</accession>
<feature type="coiled-coil region" evidence="9">
    <location>
        <begin position="407"/>
        <end position="434"/>
    </location>
</feature>
<dbReference type="PANTHER" id="PTHR12949:SF0">
    <property type="entry name" value="DNA-DIRECTED RNA POLYMERASE III SUBUNIT RPC3"/>
    <property type="match status" value="1"/>
</dbReference>
<dbReference type="InterPro" id="IPR036388">
    <property type="entry name" value="WH-like_DNA-bd_sf"/>
</dbReference>
<dbReference type="AlphaFoldDB" id="A0A1E5R082"/>
<feature type="domain" description="RNA polymerase III Rpc82 C -terminal" evidence="10">
    <location>
        <begin position="224"/>
        <end position="500"/>
    </location>
</feature>
<evidence type="ECO:0000256" key="4">
    <source>
        <dbReference type="ARBA" id="ARBA00022478"/>
    </source>
</evidence>
<evidence type="ECO:0000256" key="6">
    <source>
        <dbReference type="ARBA" id="ARBA00023242"/>
    </source>
</evidence>
<proteinExistence type="inferred from homology"/>
<evidence type="ECO:0000256" key="9">
    <source>
        <dbReference type="SAM" id="Coils"/>
    </source>
</evidence>
<organism evidence="13 14">
    <name type="scientific">Hanseniaspora uvarum</name>
    <name type="common">Yeast</name>
    <name type="synonym">Kloeckera apiculata</name>
    <dbReference type="NCBI Taxonomy" id="29833"/>
    <lineage>
        <taxon>Eukaryota</taxon>
        <taxon>Fungi</taxon>
        <taxon>Dikarya</taxon>
        <taxon>Ascomycota</taxon>
        <taxon>Saccharomycotina</taxon>
        <taxon>Saccharomycetes</taxon>
        <taxon>Saccharomycodales</taxon>
        <taxon>Saccharomycodaceae</taxon>
        <taxon>Hanseniaspora</taxon>
    </lineage>
</organism>
<feature type="domain" description="DNA-directed RNA polymerase III subunit RPC3 winged-helix" evidence="12">
    <location>
        <begin position="511"/>
        <end position="584"/>
    </location>
</feature>
<evidence type="ECO:0000259" key="10">
    <source>
        <dbReference type="Pfam" id="PF05645"/>
    </source>
</evidence>
<comment type="similarity">
    <text evidence="8">Belongs to the RNA polymerase beta chain family.</text>
</comment>
<keyword evidence="9" id="KW-0175">Coiled coil</keyword>
<sequence>MGLLDTIDKIENNKNDSSTTTQNPNDIGTRNVNINNDDFYYSKDMENISVRSIRPQSFLYTTLIKKFLGEKAEAITQILVSKQRVTLKALYSYLNSTEVPMDLPSIKRTLVSMIQLNLIKYYQDEIPKNFNPKLNNNKKFKQKIHYSLNDEGFNCLLFSGEMITTCTMYHSYMGKAAMELIDQIMTNCLQFGYLSINQIIMTVKNIDHPDIVEFGDEDYIKQCIEILIKDGWLVRTTPLDQCPPKDLWGLVYNREYYNIGQVDKTLSELKRKHQSVIKSKEKFNVLTSFSQGDIVKVSLDRLWKYKRVMHIAKLGESIHGIHIAKILNFCGDIVGNKQPTLRDPLKQCGLFDDANEKTAFYEESEYKDENTKGCSFDALDIQRFIKQRKIPINLSNVLINSIVEKNNAASSKRVKRENANLNDIQEENEEELDLDLDYSEANANGKRSIKDEDEDFDINTRASIPEINACLQLLSDDMQTIQFLKKTASGRYYFPFTELNKIIKQNVYDGLIESSLGVSSLRLLRCIRTNRLVTEKTLCTLVLLKDKDVRHIVSKLIKINAVEIQELPKASDRSAARTVFLYRIDEAHQYQYMEDNLCWNLANLINKIELLKEKNKVLLAKAEREDVVGKEEELLLSSELTQLKMINEREMSSYVRLNRLLSLWEVFQF</sequence>
<reference evidence="14" key="1">
    <citation type="journal article" date="2016" name="Genome Announc.">
        <title>Genome sequences of three species of Hanseniaspora isolated from spontaneous wine fermentations.</title>
        <authorList>
            <person name="Sternes P.R."/>
            <person name="Lee D."/>
            <person name="Kutyna D.R."/>
            <person name="Borneman A.R."/>
        </authorList>
    </citation>
    <scope>NUCLEOTIDE SEQUENCE [LARGE SCALE GENOMIC DNA]</scope>
    <source>
        <strain evidence="14">AWRI3580</strain>
    </source>
</reference>
<dbReference type="InterPro" id="IPR013197">
    <property type="entry name" value="RNA_pol_III_RPC82-rel_HTH"/>
</dbReference>
<dbReference type="GO" id="GO:0003697">
    <property type="term" value="F:single-stranded DNA binding"/>
    <property type="evidence" value="ECO:0007669"/>
    <property type="project" value="UniProtKB-UniRule"/>
</dbReference>
<comment type="subunit">
    <text evidence="2 8">Component of the RNA polymerase III (Pol III) complex consisting of 17 subunits.</text>
</comment>
<dbReference type="GO" id="GO:0006351">
    <property type="term" value="P:DNA-templated transcription"/>
    <property type="evidence" value="ECO:0007669"/>
    <property type="project" value="InterPro"/>
</dbReference>
<name>A0A1E5R082_HANUV</name>
<dbReference type="PANTHER" id="PTHR12949">
    <property type="entry name" value="RNA POLYMERASE III DNA DIRECTED -RELATED"/>
    <property type="match status" value="1"/>
</dbReference>
<evidence type="ECO:0000256" key="2">
    <source>
        <dbReference type="ARBA" id="ARBA00011206"/>
    </source>
</evidence>
<dbReference type="STRING" id="29833.A0A1E5R082"/>
<comment type="subcellular location">
    <subcellularLocation>
        <location evidence="1 8">Nucleus</location>
    </subcellularLocation>
</comment>
<evidence type="ECO:0000256" key="1">
    <source>
        <dbReference type="ARBA" id="ARBA00004123"/>
    </source>
</evidence>
<keyword evidence="14" id="KW-1185">Reference proteome</keyword>
<evidence type="ECO:0000256" key="8">
    <source>
        <dbReference type="RuleBase" id="RU367076"/>
    </source>
</evidence>
<protein>
    <recommendedName>
        <fullName evidence="3 8">DNA-directed RNA polymerase III subunit RPC3</fullName>
        <shortName evidence="8">RNA polymerase III subunit C3</shortName>
    </recommendedName>
</protein>
<dbReference type="InterPro" id="IPR055207">
    <property type="entry name" value="POLR3C_WHD"/>
</dbReference>
<dbReference type="Pfam" id="PF20912">
    <property type="entry name" value="RPC3_helical"/>
    <property type="match status" value="1"/>
</dbReference>
<evidence type="ECO:0000256" key="3">
    <source>
        <dbReference type="ARBA" id="ARBA00016689"/>
    </source>
</evidence>
<dbReference type="Pfam" id="PF08221">
    <property type="entry name" value="HTH_9"/>
    <property type="match status" value="1"/>
</dbReference>
<dbReference type="OrthoDB" id="272392at2759"/>
<dbReference type="InterPro" id="IPR039748">
    <property type="entry name" value="RPC3"/>
</dbReference>
<evidence type="ECO:0000313" key="13">
    <source>
        <dbReference type="EMBL" id="OEJ80312.1"/>
    </source>
</evidence>
<feature type="domain" description="RNA polymerase III subunit RPC82-related helix-turn-helix" evidence="11">
    <location>
        <begin position="58"/>
        <end position="123"/>
    </location>
</feature>
<keyword evidence="5 8" id="KW-0804">Transcription</keyword>
<dbReference type="Pfam" id="PF05645">
    <property type="entry name" value="RNA_pol_Rpc82"/>
    <property type="match status" value="1"/>
</dbReference>
<dbReference type="VEuPathDB" id="FungiDB:AWRI3580_g4020"/>
<gene>
    <name evidence="13" type="ORF">AWRI3580_g4020</name>
</gene>